<dbReference type="Gene3D" id="3.40.50.2300">
    <property type="match status" value="1"/>
</dbReference>
<reference evidence="5 6" key="1">
    <citation type="journal article" date="2020" name="Microorganisms">
        <title>Osmotic Adaptation and Compatible Solute Biosynthesis of Phototrophic Bacteria as Revealed from Genome Analyses.</title>
        <authorList>
            <person name="Imhoff J.F."/>
            <person name="Rahn T."/>
            <person name="Kunzel S."/>
            <person name="Keller A."/>
            <person name="Neulinger S.C."/>
        </authorList>
    </citation>
    <scope>NUCLEOTIDE SEQUENCE [LARGE SCALE GENOMIC DNA]</scope>
    <source>
        <strain evidence="5 6">DSM 9895</strain>
    </source>
</reference>
<sequence>MTEISTFVIDANRLSREGLIAILTRGELSVAKEASSFDELPARDSADAEPNLILIDCGSDPEGARGDLEQLRSWYPTARIVVLTACENPAFLIACFGAPIDGLVSKNVSSSALLKSLHLIMAGERVFPSQLVAMLLAGGASAHVSTPKLQAGSPSLSERETQILQCLVAGDSNKAIANRLHVTEATVKVHLKSILRKIQVRNRTQAAIWALNRGMNAGEIQVDTRLLATARGQEVR</sequence>
<keyword evidence="2" id="KW-0597">Phosphoprotein</keyword>
<proteinExistence type="predicted"/>
<evidence type="ECO:0000256" key="2">
    <source>
        <dbReference type="PROSITE-ProRule" id="PRU00169"/>
    </source>
</evidence>
<dbReference type="InterPro" id="IPR000792">
    <property type="entry name" value="Tscrpt_reg_LuxR_C"/>
</dbReference>
<dbReference type="PROSITE" id="PS50110">
    <property type="entry name" value="RESPONSE_REGULATORY"/>
    <property type="match status" value="1"/>
</dbReference>
<evidence type="ECO:0008006" key="7">
    <source>
        <dbReference type="Google" id="ProtNLM"/>
    </source>
</evidence>
<dbReference type="CDD" id="cd06170">
    <property type="entry name" value="LuxR_C_like"/>
    <property type="match status" value="1"/>
</dbReference>
<gene>
    <name evidence="5" type="ORF">CKO28_26825</name>
</gene>
<name>A0ABS1DM32_9PROT</name>
<dbReference type="RefSeq" id="WP_200344697.1">
    <property type="nucleotide sequence ID" value="NZ_NRRL01000248.1"/>
</dbReference>
<evidence type="ECO:0000259" key="3">
    <source>
        <dbReference type="PROSITE" id="PS50043"/>
    </source>
</evidence>
<dbReference type="SUPFAM" id="SSF46894">
    <property type="entry name" value="C-terminal effector domain of the bipartite response regulators"/>
    <property type="match status" value="1"/>
</dbReference>
<keyword evidence="1" id="KW-0238">DNA-binding</keyword>
<feature type="domain" description="HTH luxR-type" evidence="3">
    <location>
        <begin position="149"/>
        <end position="214"/>
    </location>
</feature>
<dbReference type="InterPro" id="IPR011006">
    <property type="entry name" value="CheY-like_superfamily"/>
</dbReference>
<keyword evidence="6" id="KW-1185">Reference proteome</keyword>
<dbReference type="PRINTS" id="PR00038">
    <property type="entry name" value="HTHLUXR"/>
</dbReference>
<dbReference type="SUPFAM" id="SSF52172">
    <property type="entry name" value="CheY-like"/>
    <property type="match status" value="1"/>
</dbReference>
<dbReference type="PANTHER" id="PTHR45566">
    <property type="entry name" value="HTH-TYPE TRANSCRIPTIONAL REGULATOR YHJB-RELATED"/>
    <property type="match status" value="1"/>
</dbReference>
<dbReference type="InterPro" id="IPR016032">
    <property type="entry name" value="Sig_transdc_resp-reg_C-effctor"/>
</dbReference>
<feature type="modified residue" description="4-aspartylphosphate" evidence="2">
    <location>
        <position position="56"/>
    </location>
</feature>
<dbReference type="PROSITE" id="PS00622">
    <property type="entry name" value="HTH_LUXR_1"/>
    <property type="match status" value="1"/>
</dbReference>
<dbReference type="SMART" id="SM00421">
    <property type="entry name" value="HTH_LUXR"/>
    <property type="match status" value="1"/>
</dbReference>
<dbReference type="PROSITE" id="PS50043">
    <property type="entry name" value="HTH_LUXR_2"/>
    <property type="match status" value="1"/>
</dbReference>
<comment type="caution">
    <text evidence="5">The sequence shown here is derived from an EMBL/GenBank/DDBJ whole genome shotgun (WGS) entry which is preliminary data.</text>
</comment>
<dbReference type="PANTHER" id="PTHR45566:SF2">
    <property type="entry name" value="NARL SUBFAMILY"/>
    <property type="match status" value="1"/>
</dbReference>
<organism evidence="5 6">
    <name type="scientific">Rhodovibrio sodomensis</name>
    <dbReference type="NCBI Taxonomy" id="1088"/>
    <lineage>
        <taxon>Bacteria</taxon>
        <taxon>Pseudomonadati</taxon>
        <taxon>Pseudomonadota</taxon>
        <taxon>Alphaproteobacteria</taxon>
        <taxon>Rhodospirillales</taxon>
        <taxon>Rhodovibrionaceae</taxon>
        <taxon>Rhodovibrio</taxon>
    </lineage>
</organism>
<evidence type="ECO:0000259" key="4">
    <source>
        <dbReference type="PROSITE" id="PS50110"/>
    </source>
</evidence>
<protein>
    <recommendedName>
        <fullName evidence="7">DNA-binding response regulator</fullName>
    </recommendedName>
</protein>
<dbReference type="InterPro" id="IPR001789">
    <property type="entry name" value="Sig_transdc_resp-reg_receiver"/>
</dbReference>
<dbReference type="EMBL" id="NRRL01000248">
    <property type="protein sequence ID" value="MBK1671610.1"/>
    <property type="molecule type" value="Genomic_DNA"/>
</dbReference>
<evidence type="ECO:0000256" key="1">
    <source>
        <dbReference type="ARBA" id="ARBA00023125"/>
    </source>
</evidence>
<dbReference type="Proteomes" id="UP001296873">
    <property type="component" value="Unassembled WGS sequence"/>
</dbReference>
<evidence type="ECO:0000313" key="5">
    <source>
        <dbReference type="EMBL" id="MBK1671610.1"/>
    </source>
</evidence>
<feature type="domain" description="Response regulatory" evidence="4">
    <location>
        <begin position="5"/>
        <end position="121"/>
    </location>
</feature>
<dbReference type="Pfam" id="PF00196">
    <property type="entry name" value="GerE"/>
    <property type="match status" value="1"/>
</dbReference>
<accession>A0ABS1DM32</accession>
<evidence type="ECO:0000313" key="6">
    <source>
        <dbReference type="Proteomes" id="UP001296873"/>
    </source>
</evidence>
<dbReference type="InterPro" id="IPR051015">
    <property type="entry name" value="EvgA-like"/>
</dbReference>